<reference evidence="3" key="1">
    <citation type="journal article" date="2019" name="Toxins">
        <title>Detection of Abrin-Like and Prepropulchellin-Like Toxin Genes and Transcripts Using Whole Genome Sequencing and Full-Length Transcript Sequencing of Abrus precatorius.</title>
        <authorList>
            <person name="Hovde B.T."/>
            <person name="Daligault H.E."/>
            <person name="Hanschen E.R."/>
            <person name="Kunde Y.A."/>
            <person name="Johnson M.B."/>
            <person name="Starkenburg S.R."/>
            <person name="Johnson S.L."/>
        </authorList>
    </citation>
    <scope>NUCLEOTIDE SEQUENCE [LARGE SCALE GENOMIC DNA]</scope>
</reference>
<dbReference type="GeneID" id="113874281"/>
<evidence type="ECO:0000256" key="1">
    <source>
        <dbReference type="SAM" id="Coils"/>
    </source>
</evidence>
<keyword evidence="1" id="KW-0175">Coiled coil</keyword>
<organism evidence="3 4">
    <name type="scientific">Abrus precatorius</name>
    <name type="common">Indian licorice</name>
    <name type="synonym">Glycine abrus</name>
    <dbReference type="NCBI Taxonomy" id="3816"/>
    <lineage>
        <taxon>Eukaryota</taxon>
        <taxon>Viridiplantae</taxon>
        <taxon>Streptophyta</taxon>
        <taxon>Embryophyta</taxon>
        <taxon>Tracheophyta</taxon>
        <taxon>Spermatophyta</taxon>
        <taxon>Magnoliopsida</taxon>
        <taxon>eudicotyledons</taxon>
        <taxon>Gunneridae</taxon>
        <taxon>Pentapetalae</taxon>
        <taxon>rosids</taxon>
        <taxon>fabids</taxon>
        <taxon>Fabales</taxon>
        <taxon>Fabaceae</taxon>
        <taxon>Papilionoideae</taxon>
        <taxon>50 kb inversion clade</taxon>
        <taxon>NPAAA clade</taxon>
        <taxon>indigoferoid/millettioid clade</taxon>
        <taxon>Abreae</taxon>
        <taxon>Abrus</taxon>
    </lineage>
</organism>
<dbReference type="AlphaFoldDB" id="A0A8B8MK87"/>
<dbReference type="InterPro" id="IPR005162">
    <property type="entry name" value="Retrotrans_gag_dom"/>
</dbReference>
<evidence type="ECO:0000259" key="2">
    <source>
        <dbReference type="Pfam" id="PF03732"/>
    </source>
</evidence>
<dbReference type="PANTHER" id="PTHR33223">
    <property type="entry name" value="CCHC-TYPE DOMAIN-CONTAINING PROTEIN"/>
    <property type="match status" value="1"/>
</dbReference>
<dbReference type="RefSeq" id="XP_027368318.1">
    <property type="nucleotide sequence ID" value="XM_027512517.1"/>
</dbReference>
<protein>
    <submittedName>
        <fullName evidence="4">Uncharacterized protein LOC113874281</fullName>
    </submittedName>
</protein>
<dbReference type="Proteomes" id="UP000694853">
    <property type="component" value="Unplaced"/>
</dbReference>
<evidence type="ECO:0000313" key="3">
    <source>
        <dbReference type="Proteomes" id="UP000694853"/>
    </source>
</evidence>
<proteinExistence type="predicted"/>
<dbReference type="Pfam" id="PF03732">
    <property type="entry name" value="Retrotrans_gag"/>
    <property type="match status" value="1"/>
</dbReference>
<dbReference type="PANTHER" id="PTHR33223:SF11">
    <property type="entry name" value="ELEMENT PROTEIN, PUTATIVE-RELATED"/>
    <property type="match status" value="1"/>
</dbReference>
<accession>A0A8B8MK87</accession>
<sequence length="521" mass="60034">MVENSRTRTLGDYAISTMQGYNSSIVRPTIKANNFEIKPALIKLIQQDQFFGNVLDDPNLHLYFFLQLCDTIRINGVSEDAIRLRLFPFSLKDKAKYWLQAQPQRSITSWIDLVNKFLIKYFPPSKSVKLRSEITSFVQQDGEYLYDAWERYKDLLRRCSHHCIPEWMQIQTFYNGMNVVTKTMVDAATGGSLNTKTVEIAQQLIEMMANSMYQSFSERHVPSKGEFEAKTLETLINQNQMKNQLLFEQLAALTQQINTFQAGTVKTSNLICDFCGGNHMNGACDPSWSYCQTSSSQPPIEPQFSKPLSKRMNEMEEALLQFIEVTQSNFKNQEESIKKLETQIEQILQQLAHRDEDRFSSNAIVNPRKQCHAVILRSGAEVSNLKDEEKKIAIKNAEEKAQDNLQRGKFTLLRKENLEDSNCTKPELQNSKQEKQKDDSVIREVLAVIRYQVDEEEGKKPVEYTKLLEVPPLLFFSMKLVFCWNFHFEPKNEVKHKLKGSAKIVIIAVTSILLAKSSYIL</sequence>
<name>A0A8B8MK87_ABRPR</name>
<keyword evidence="3" id="KW-1185">Reference proteome</keyword>
<dbReference type="OrthoDB" id="1923650at2759"/>
<feature type="domain" description="Retrotransposon gag" evidence="2">
    <location>
        <begin position="85"/>
        <end position="178"/>
    </location>
</feature>
<reference evidence="4" key="2">
    <citation type="submission" date="2025-08" db="UniProtKB">
        <authorList>
            <consortium name="RefSeq"/>
        </authorList>
    </citation>
    <scope>IDENTIFICATION</scope>
    <source>
        <tissue evidence="4">Young leaves</tissue>
    </source>
</reference>
<evidence type="ECO:0000313" key="4">
    <source>
        <dbReference type="RefSeq" id="XP_027368318.1"/>
    </source>
</evidence>
<feature type="coiled-coil region" evidence="1">
    <location>
        <begin position="323"/>
        <end position="357"/>
    </location>
</feature>
<dbReference type="KEGG" id="aprc:113874281"/>
<gene>
    <name evidence="4" type="primary">LOC113874281</name>
</gene>